<dbReference type="InterPro" id="IPR034079">
    <property type="entry name" value="R3H_KhpB"/>
</dbReference>
<dbReference type="CDD" id="cd02414">
    <property type="entry name" value="KH-II_Jag"/>
    <property type="match status" value="1"/>
</dbReference>
<dbReference type="InterPro" id="IPR032782">
    <property type="entry name" value="KhpB_N"/>
</dbReference>
<dbReference type="SMART" id="SM01245">
    <property type="entry name" value="Jag_N"/>
    <property type="match status" value="1"/>
</dbReference>
<name>A0A268F7G4_NIACI</name>
<comment type="domain">
    <text evidence="1">Has an N-terminal Jag-N domain and 2 RNA-binding domains (KH and R3H).</text>
</comment>
<dbReference type="InterPro" id="IPR015946">
    <property type="entry name" value="KH_dom-like_a/b"/>
</dbReference>
<organism evidence="2 3">
    <name type="scientific">Niallia circulans</name>
    <name type="common">Bacillus circulans</name>
    <dbReference type="NCBI Taxonomy" id="1397"/>
    <lineage>
        <taxon>Bacteria</taxon>
        <taxon>Bacillati</taxon>
        <taxon>Bacillota</taxon>
        <taxon>Bacilli</taxon>
        <taxon>Bacillales</taxon>
        <taxon>Bacillaceae</taxon>
        <taxon>Niallia</taxon>
    </lineage>
</organism>
<dbReference type="Gene3D" id="3.30.30.80">
    <property type="entry name" value="probable RNA-binding protein from clostridium symbiosum atcc 14940"/>
    <property type="match status" value="1"/>
</dbReference>
<comment type="caution">
    <text evidence="2">The sequence shown here is derived from an EMBL/GenBank/DDBJ whole genome shotgun (WGS) entry which is preliminary data.</text>
</comment>
<gene>
    <name evidence="1" type="primary">khpB</name>
    <name evidence="1" type="synonym">eloR</name>
    <name evidence="2" type="ORF">CHH57_20420</name>
</gene>
<dbReference type="HAMAP" id="MF_00867">
    <property type="entry name" value="KhpB"/>
    <property type="match status" value="1"/>
</dbReference>
<dbReference type="SUPFAM" id="SSF82708">
    <property type="entry name" value="R3H domain"/>
    <property type="match status" value="1"/>
</dbReference>
<reference evidence="2 3" key="1">
    <citation type="submission" date="2017-07" db="EMBL/GenBank/DDBJ databases">
        <title>Isolation and whole genome analysis of endospore-forming bacteria from heroin.</title>
        <authorList>
            <person name="Kalinowski J."/>
            <person name="Ahrens B."/>
            <person name="Al-Dilaimi A."/>
            <person name="Winkler A."/>
            <person name="Wibberg D."/>
            <person name="Schleenbecker U."/>
            <person name="Ruckert C."/>
            <person name="Wolfel R."/>
            <person name="Grass G."/>
        </authorList>
    </citation>
    <scope>NUCLEOTIDE SEQUENCE [LARGE SCALE GENOMIC DNA]</scope>
    <source>
        <strain evidence="2 3">7521-2</strain>
    </source>
</reference>
<dbReference type="InterPro" id="IPR039247">
    <property type="entry name" value="KhpB"/>
</dbReference>
<dbReference type="GO" id="GO:0009252">
    <property type="term" value="P:peptidoglycan biosynthetic process"/>
    <property type="evidence" value="ECO:0007669"/>
    <property type="project" value="UniProtKB-UniRule"/>
</dbReference>
<dbReference type="Pfam" id="PF01424">
    <property type="entry name" value="R3H"/>
    <property type="match status" value="1"/>
</dbReference>
<protein>
    <recommendedName>
        <fullName evidence="1">RNA-binding protein KhpB</fullName>
    </recommendedName>
    <alternativeName>
        <fullName evidence="1">RNA-binding protein EloR</fullName>
    </alternativeName>
</protein>
<dbReference type="InterPro" id="IPR001374">
    <property type="entry name" value="R3H_dom"/>
</dbReference>
<keyword evidence="1" id="KW-0133">Cell shape</keyword>
<dbReference type="Pfam" id="PF14804">
    <property type="entry name" value="Jag_N"/>
    <property type="match status" value="1"/>
</dbReference>
<comment type="similarity">
    <text evidence="1">Belongs to the KhpB RNA-binding protein family.</text>
</comment>
<evidence type="ECO:0000313" key="2">
    <source>
        <dbReference type="EMBL" id="PAD81326.1"/>
    </source>
</evidence>
<evidence type="ECO:0000256" key="1">
    <source>
        <dbReference type="HAMAP-Rule" id="MF_00867"/>
    </source>
</evidence>
<proteinExistence type="inferred from homology"/>
<dbReference type="AlphaFoldDB" id="A0A268F7G4"/>
<dbReference type="GO" id="GO:0008360">
    <property type="term" value="P:regulation of cell shape"/>
    <property type="evidence" value="ECO:0007669"/>
    <property type="project" value="UniProtKB-KW"/>
</dbReference>
<keyword evidence="1" id="KW-0694">RNA-binding</keyword>
<dbReference type="EMBL" id="NPBQ01000126">
    <property type="protein sequence ID" value="PAD81326.1"/>
    <property type="molecule type" value="Genomic_DNA"/>
</dbReference>
<accession>A0A268F7G4</accession>
<dbReference type="Gene3D" id="3.30.1370.50">
    <property type="entry name" value="R3H-like domain"/>
    <property type="match status" value="1"/>
</dbReference>
<dbReference type="CDD" id="cd02644">
    <property type="entry name" value="R3H_jag"/>
    <property type="match status" value="1"/>
</dbReference>
<dbReference type="PROSITE" id="PS51061">
    <property type="entry name" value="R3H"/>
    <property type="match status" value="1"/>
</dbReference>
<dbReference type="InterPro" id="IPR038247">
    <property type="entry name" value="Jag_N_dom_sf"/>
</dbReference>
<dbReference type="GO" id="GO:0071555">
    <property type="term" value="P:cell wall organization"/>
    <property type="evidence" value="ECO:0007669"/>
    <property type="project" value="UniProtKB-KW"/>
</dbReference>
<comment type="subcellular location">
    <subcellularLocation>
        <location evidence="1">Cytoplasm</location>
    </subcellularLocation>
</comment>
<dbReference type="GO" id="GO:0003723">
    <property type="term" value="F:RNA binding"/>
    <property type="evidence" value="ECO:0007669"/>
    <property type="project" value="UniProtKB-UniRule"/>
</dbReference>
<comment type="caution">
    <text evidence="1">Lacks conserved residue(s) required for the propagation of feature annotation.</text>
</comment>
<comment type="subunit">
    <text evidence="1">Forms a complex with KhpA.</text>
</comment>
<dbReference type="InterPro" id="IPR036867">
    <property type="entry name" value="R3H_dom_sf"/>
</dbReference>
<dbReference type="RefSeq" id="WP_095333227.1">
    <property type="nucleotide sequence ID" value="NZ_CP026031.1"/>
</dbReference>
<keyword evidence="1" id="KW-0963">Cytoplasm</keyword>
<sequence length="209" mass="23384">MKEVTAVGQTVDAAVESALAQLKTTKNQVEIIVVEEGKKGFLGFGSRTAKVIVKKKVNPVELVEEFLKDVCEKMGVPVKIQVKQNGRNILYELSGEKIALLIGKRGQTLNSIQYLAQLVINRESKEYLKVLLDAEGYRERRKQALIQLAERIAYKAVKIGKEIPLEPMPADERKTIHTALVSFKGIKTYSSGEDAKRHIIIAPIKMKNR</sequence>
<comment type="function">
    <text evidence="1">A probable RNA chaperone. Forms a complex with KhpA which binds to cellular RNA and controls its expression. Plays a role in peptidoglycan (PG) homeostasis and cell length regulation.</text>
</comment>
<dbReference type="InterPro" id="IPR038008">
    <property type="entry name" value="Jag_KH"/>
</dbReference>
<dbReference type="KEGG" id="bcir:C2I06_18675"/>
<dbReference type="Proteomes" id="UP000216961">
    <property type="component" value="Unassembled WGS sequence"/>
</dbReference>
<dbReference type="Pfam" id="PF13083">
    <property type="entry name" value="KH_KhpA-B"/>
    <property type="match status" value="1"/>
</dbReference>
<dbReference type="PANTHER" id="PTHR35800">
    <property type="entry name" value="PROTEIN JAG"/>
    <property type="match status" value="1"/>
</dbReference>
<keyword evidence="1" id="KW-0143">Chaperone</keyword>
<keyword evidence="1" id="KW-0961">Cell wall biogenesis/degradation</keyword>
<dbReference type="Gene3D" id="3.30.300.20">
    <property type="match status" value="1"/>
</dbReference>
<dbReference type="NCBIfam" id="NF041568">
    <property type="entry name" value="Jag_EloR"/>
    <property type="match status" value="1"/>
</dbReference>
<evidence type="ECO:0000313" key="3">
    <source>
        <dbReference type="Proteomes" id="UP000216961"/>
    </source>
</evidence>
<dbReference type="SMART" id="SM00393">
    <property type="entry name" value="R3H"/>
    <property type="match status" value="1"/>
</dbReference>
<dbReference type="GO" id="GO:0005737">
    <property type="term" value="C:cytoplasm"/>
    <property type="evidence" value="ECO:0007669"/>
    <property type="project" value="UniProtKB-SubCell"/>
</dbReference>
<dbReference type="PANTHER" id="PTHR35800:SF1">
    <property type="entry name" value="RNA-BINDING PROTEIN KHPB"/>
    <property type="match status" value="1"/>
</dbReference>